<sequence>MAMGNKKLLLVGDQTPTITRLVSAIKKAATAQEKSYTIVVTSHSHVDEQLRAVQPDIVLLTPQLAYLKAEMQRQTDEFGVPLAVIKLSDYTQMTGANILLTAEQMIIT</sequence>
<dbReference type="InterPro" id="IPR003501">
    <property type="entry name" value="PTS_EIIB_2/3"/>
</dbReference>
<evidence type="ECO:0000256" key="5">
    <source>
        <dbReference type="ARBA" id="ARBA00022683"/>
    </source>
</evidence>
<dbReference type="AlphaFoldDB" id="A0A5B8T8F6"/>
<dbReference type="Proteomes" id="UP000321298">
    <property type="component" value="Chromosome"/>
</dbReference>
<dbReference type="Gene3D" id="3.40.50.2300">
    <property type="match status" value="1"/>
</dbReference>
<name>A0A5B8T8F6_LEULA</name>
<dbReference type="InterPro" id="IPR013012">
    <property type="entry name" value="PTS_EIIB_3"/>
</dbReference>
<dbReference type="GO" id="GO:0016301">
    <property type="term" value="F:kinase activity"/>
    <property type="evidence" value="ECO:0007669"/>
    <property type="project" value="UniProtKB-KW"/>
</dbReference>
<protein>
    <submittedName>
        <fullName evidence="9">PTS sugar transporter subunit IIB</fullName>
    </submittedName>
</protein>
<evidence type="ECO:0000313" key="9">
    <source>
        <dbReference type="EMBL" id="MWN20834.1"/>
    </source>
</evidence>
<keyword evidence="5" id="KW-0598">Phosphotransferase system</keyword>
<evidence type="ECO:0000256" key="2">
    <source>
        <dbReference type="ARBA" id="ARBA00022553"/>
    </source>
</evidence>
<keyword evidence="4" id="KW-0808">Transferase</keyword>
<dbReference type="PANTHER" id="PTHR34581:SF2">
    <property type="entry name" value="PTS SYSTEM N,N'-DIACETYLCHITOBIOSE-SPECIFIC EIIB COMPONENT"/>
    <property type="match status" value="1"/>
</dbReference>
<keyword evidence="6" id="KW-0418">Kinase</keyword>
<keyword evidence="1" id="KW-0813">Transport</keyword>
<dbReference type="STRING" id="1246.BCR17_01445"/>
<dbReference type="PROSITE" id="PS51100">
    <property type="entry name" value="PTS_EIIB_TYPE_3"/>
    <property type="match status" value="1"/>
</dbReference>
<dbReference type="EMBL" id="CP042387">
    <property type="protein sequence ID" value="QEA43340.1"/>
    <property type="molecule type" value="Genomic_DNA"/>
</dbReference>
<dbReference type="InterPro" id="IPR036095">
    <property type="entry name" value="PTS_EIIB-like_sf"/>
</dbReference>
<accession>A0A5B8T8F6</accession>
<reference evidence="9 12" key="2">
    <citation type="submission" date="2019-12" db="EMBL/GenBank/DDBJ databases">
        <title>Complete genome sequence of Leuconostoc lactis strain AVN1 provides insights into metabolic potential.</title>
        <authorList>
            <person name="Besrour N."/>
            <person name="Najjari A."/>
            <person name="Fhoula I."/>
            <person name="Jaballah S."/>
            <person name="Klibi N."/>
            <person name="Ouzari H.I."/>
        </authorList>
    </citation>
    <scope>NUCLEOTIDE SEQUENCE [LARGE SCALE GENOMIC DNA]</scope>
    <source>
        <strain evidence="9 12">AVN1</strain>
    </source>
</reference>
<keyword evidence="2" id="KW-0597">Phosphoprotein</keyword>
<keyword evidence="11" id="KW-1185">Reference proteome</keyword>
<dbReference type="PANTHER" id="PTHR34581">
    <property type="entry name" value="PTS SYSTEM N,N'-DIACETYLCHITOBIOSE-SPECIFIC EIIB COMPONENT"/>
    <property type="match status" value="1"/>
</dbReference>
<dbReference type="SUPFAM" id="SSF52794">
    <property type="entry name" value="PTS system IIB component-like"/>
    <property type="match status" value="1"/>
</dbReference>
<reference evidence="10 11" key="1">
    <citation type="submission" date="2019-06" db="EMBL/GenBank/DDBJ databases">
        <title>Genome analyses of bacteria isolated from kimchi.</title>
        <authorList>
            <person name="Lee S."/>
            <person name="Ahn S."/>
            <person name="Roh S."/>
        </authorList>
    </citation>
    <scope>NUCLEOTIDE SEQUENCE [LARGE SCALE GENOMIC DNA]</scope>
    <source>
        <strain evidence="10 11">CBA3625</strain>
    </source>
</reference>
<feature type="domain" description="PTS EIIB type-3" evidence="8">
    <location>
        <begin position="5"/>
        <end position="108"/>
    </location>
</feature>
<dbReference type="RefSeq" id="WP_051660631.1">
    <property type="nucleotide sequence ID" value="NZ_CP042387.1"/>
</dbReference>
<evidence type="ECO:0000256" key="7">
    <source>
        <dbReference type="PROSITE-ProRule" id="PRU00423"/>
    </source>
</evidence>
<organism evidence="9 12">
    <name type="scientific">Leuconostoc lactis</name>
    <dbReference type="NCBI Taxonomy" id="1246"/>
    <lineage>
        <taxon>Bacteria</taxon>
        <taxon>Bacillati</taxon>
        <taxon>Bacillota</taxon>
        <taxon>Bacilli</taxon>
        <taxon>Lactobacillales</taxon>
        <taxon>Lactobacillaceae</taxon>
        <taxon>Leuconostoc</taxon>
    </lineage>
</organism>
<dbReference type="Proteomes" id="UP000478636">
    <property type="component" value="Unassembled WGS sequence"/>
</dbReference>
<gene>
    <name evidence="10" type="ORF">FGL83_00840</name>
    <name evidence="9" type="ORF">GQS40_03985</name>
</gene>
<dbReference type="GO" id="GO:0009401">
    <property type="term" value="P:phosphoenolpyruvate-dependent sugar phosphotransferase system"/>
    <property type="evidence" value="ECO:0007669"/>
    <property type="project" value="UniProtKB-KW"/>
</dbReference>
<evidence type="ECO:0000256" key="4">
    <source>
        <dbReference type="ARBA" id="ARBA00022679"/>
    </source>
</evidence>
<dbReference type="InterPro" id="IPR051819">
    <property type="entry name" value="PTS_sugar-specific_EIIB"/>
</dbReference>
<dbReference type="GeneID" id="66530719"/>
<evidence type="ECO:0000256" key="6">
    <source>
        <dbReference type="ARBA" id="ARBA00022777"/>
    </source>
</evidence>
<evidence type="ECO:0000313" key="12">
    <source>
        <dbReference type="Proteomes" id="UP000478636"/>
    </source>
</evidence>
<evidence type="ECO:0000259" key="8">
    <source>
        <dbReference type="PROSITE" id="PS51100"/>
    </source>
</evidence>
<proteinExistence type="predicted"/>
<evidence type="ECO:0000256" key="1">
    <source>
        <dbReference type="ARBA" id="ARBA00022448"/>
    </source>
</evidence>
<comment type="caution">
    <text evidence="7">Lacks conserved residue(s) required for the propagation of feature annotation.</text>
</comment>
<keyword evidence="3 9" id="KW-0762">Sugar transport</keyword>
<evidence type="ECO:0000313" key="10">
    <source>
        <dbReference type="EMBL" id="QEA43340.1"/>
    </source>
</evidence>
<dbReference type="GO" id="GO:0008982">
    <property type="term" value="F:protein-N(PI)-phosphohistidine-sugar phosphotransferase activity"/>
    <property type="evidence" value="ECO:0007669"/>
    <property type="project" value="InterPro"/>
</dbReference>
<evidence type="ECO:0000313" key="11">
    <source>
        <dbReference type="Proteomes" id="UP000321298"/>
    </source>
</evidence>
<dbReference type="EMBL" id="WSZI01000013">
    <property type="protein sequence ID" value="MWN20834.1"/>
    <property type="molecule type" value="Genomic_DNA"/>
</dbReference>
<dbReference type="Pfam" id="PF02302">
    <property type="entry name" value="PTS_IIB"/>
    <property type="match status" value="1"/>
</dbReference>
<evidence type="ECO:0000256" key="3">
    <source>
        <dbReference type="ARBA" id="ARBA00022597"/>
    </source>
</evidence>